<proteinExistence type="predicted"/>
<gene>
    <name evidence="1" type="ORF">HMPREF0973_01716</name>
</gene>
<accession>C9MQ17</accession>
<dbReference type="EMBL" id="ACVA01000036">
    <property type="protein sequence ID" value="EEX18520.1"/>
    <property type="molecule type" value="Genomic_DNA"/>
</dbReference>
<evidence type="ECO:0000313" key="1">
    <source>
        <dbReference type="EMBL" id="EEX18520.1"/>
    </source>
</evidence>
<protein>
    <submittedName>
        <fullName evidence="1">Uncharacterized protein</fullName>
    </submittedName>
</protein>
<organism evidence="1 2">
    <name type="scientific">Prevotella veroralis F0319</name>
    <dbReference type="NCBI Taxonomy" id="649761"/>
    <lineage>
        <taxon>Bacteria</taxon>
        <taxon>Pseudomonadati</taxon>
        <taxon>Bacteroidota</taxon>
        <taxon>Bacteroidia</taxon>
        <taxon>Bacteroidales</taxon>
        <taxon>Prevotellaceae</taxon>
        <taxon>Prevotella</taxon>
    </lineage>
</organism>
<sequence>MLFDYIIRLQKTPFISSYHLSHQIQCLNVGTDALVCPPHNPDVIRNAILLYRRLIIKSRTDGGVCPTFVNTLPIGECVSLILSNRLSQKQDRM</sequence>
<dbReference type="HOGENOM" id="CLU_2397200_0_0_10"/>
<name>C9MQ17_9BACT</name>
<comment type="caution">
    <text evidence="1">The sequence shown here is derived from an EMBL/GenBank/DDBJ whole genome shotgun (WGS) entry which is preliminary data.</text>
</comment>
<keyword evidence="2" id="KW-1185">Reference proteome</keyword>
<evidence type="ECO:0000313" key="2">
    <source>
        <dbReference type="Proteomes" id="UP000003327"/>
    </source>
</evidence>
<dbReference type="Proteomes" id="UP000003327">
    <property type="component" value="Unassembled WGS sequence"/>
</dbReference>
<reference evidence="1 2" key="1">
    <citation type="submission" date="2009-09" db="EMBL/GenBank/DDBJ databases">
        <authorList>
            <person name="Weinstock G."/>
            <person name="Sodergren E."/>
            <person name="Clifton S."/>
            <person name="Fulton L."/>
            <person name="Fulton B."/>
            <person name="Courtney L."/>
            <person name="Fronick C."/>
            <person name="Harrison M."/>
            <person name="Strong C."/>
            <person name="Farmer C."/>
            <person name="Delahaunty K."/>
            <person name="Markovic C."/>
            <person name="Hall O."/>
            <person name="Minx P."/>
            <person name="Tomlinson C."/>
            <person name="Mitreva M."/>
            <person name="Nelson J."/>
            <person name="Hou S."/>
            <person name="Wollam A."/>
            <person name="Pepin K.H."/>
            <person name="Johnson M."/>
            <person name="Bhonagiri V."/>
            <person name="Nash W.E."/>
            <person name="Warren W."/>
            <person name="Chinwalla A."/>
            <person name="Mardis E.R."/>
            <person name="Wilson R.K."/>
        </authorList>
    </citation>
    <scope>NUCLEOTIDE SEQUENCE [LARGE SCALE GENOMIC DNA]</scope>
    <source>
        <strain evidence="1 2">F0319</strain>
    </source>
</reference>
<dbReference type="AlphaFoldDB" id="C9MQ17"/>